<evidence type="ECO:0000259" key="2">
    <source>
        <dbReference type="Pfam" id="PF11178"/>
    </source>
</evidence>
<protein>
    <recommendedName>
        <fullName evidence="2">DUF2963 domain-containing protein</fullName>
    </recommendedName>
</protein>
<dbReference type="InterPro" id="IPR021348">
    <property type="entry name" value="DUF2963"/>
</dbReference>
<accession>A0ABQ1EIZ9</accession>
<keyword evidence="4" id="KW-1185">Reference proteome</keyword>
<evidence type="ECO:0000313" key="3">
    <source>
        <dbReference type="EMBL" id="GFZ75111.1"/>
    </source>
</evidence>
<dbReference type="Proteomes" id="UP000677853">
    <property type="component" value="Unassembled WGS sequence"/>
</dbReference>
<feature type="domain" description="DUF2963" evidence="2">
    <location>
        <begin position="97"/>
        <end position="117"/>
    </location>
</feature>
<dbReference type="RefSeq" id="WP_212775314.1">
    <property type="nucleotide sequence ID" value="NZ_BMZZ01000001.1"/>
</dbReference>
<organism evidence="3 4">
    <name type="scientific">Hydrangea phyllody phytoplasma</name>
    <dbReference type="NCBI Taxonomy" id="238673"/>
    <lineage>
        <taxon>Bacteria</taxon>
        <taxon>Bacillati</taxon>
        <taxon>Mycoplasmatota</taxon>
        <taxon>Mollicutes</taxon>
        <taxon>Acholeplasmatales</taxon>
        <taxon>Acholeplasmataceae</taxon>
        <taxon>Candidatus Phytoplasma</taxon>
        <taxon>16SrI (Aster yellows group)</taxon>
    </lineage>
</organism>
<dbReference type="EMBL" id="BMZZ01000001">
    <property type="protein sequence ID" value="GFZ75111.1"/>
    <property type="molecule type" value="Genomic_DNA"/>
</dbReference>
<comment type="caution">
    <text evidence="3">The sequence shown here is derived from an EMBL/GenBank/DDBJ whole genome shotgun (WGS) entry which is preliminary data.</text>
</comment>
<feature type="region of interest" description="Disordered" evidence="1">
    <location>
        <begin position="61"/>
        <end position="92"/>
    </location>
</feature>
<proteinExistence type="predicted"/>
<evidence type="ECO:0000313" key="4">
    <source>
        <dbReference type="Proteomes" id="UP000677853"/>
    </source>
</evidence>
<dbReference type="Pfam" id="PF11178">
    <property type="entry name" value="DUF2963"/>
    <property type="match status" value="1"/>
</dbReference>
<name>A0ABQ1EIZ9_9MOLU</name>
<reference evidence="3 4" key="1">
    <citation type="journal article" date="2021" name="J. Gen. Plant Pathol.">
        <title>Enrichment of phytoplasma genome DNA through a methyl-CpG binding domain-mediated method for efficient genome sequencing.</title>
        <authorList>
            <person name="Nijo T."/>
            <person name="Iwabuchi N."/>
            <person name="Tokuda R."/>
            <person name="Suzuki T."/>
            <person name="Matsumoto O."/>
            <person name="Miyazaki A."/>
            <person name="Maejima K."/>
            <person name="Oshima K."/>
            <person name="Namba S."/>
            <person name="Yamaji Y."/>
        </authorList>
    </citation>
    <scope>NUCLEOTIDE SEQUENCE [LARGE SCALE GENOMIC DNA]</scope>
    <source>
        <strain evidence="3 4">HP</strain>
    </source>
</reference>
<evidence type="ECO:0000256" key="1">
    <source>
        <dbReference type="SAM" id="MobiDB-lite"/>
    </source>
</evidence>
<sequence>MNNLDKNFENYFKLSKLSKICFLIFLGFLVLGSNYNTAKADKEQLEAILGEWQMPIGDTSIENKVKDSENSSTTGTENNDNKNTENNDNNEPITLSITETTYNSDGKTINFITKYNPDGKTIDCITNYDLDGKTIDFILLLNTTQMAAHSKKLITT</sequence>
<gene>
    <name evidence="3" type="ORF">HPP_0690</name>
</gene>